<dbReference type="Proteomes" id="UP000293360">
    <property type="component" value="Unassembled WGS sequence"/>
</dbReference>
<keyword evidence="2" id="KW-0472">Membrane</keyword>
<reference evidence="3 4" key="1">
    <citation type="submission" date="2018-06" db="EMBL/GenBank/DDBJ databases">
        <title>Complete Genomes of Monosporascus.</title>
        <authorList>
            <person name="Robinson A.J."/>
            <person name="Natvig D.O."/>
        </authorList>
    </citation>
    <scope>NUCLEOTIDE SEQUENCE [LARGE SCALE GENOMIC DNA]</scope>
    <source>
        <strain evidence="3 4">CBS 110550</strain>
    </source>
</reference>
<keyword evidence="2" id="KW-0812">Transmembrane</keyword>
<keyword evidence="4" id="KW-1185">Reference proteome</keyword>
<evidence type="ECO:0000256" key="2">
    <source>
        <dbReference type="SAM" id="Phobius"/>
    </source>
</evidence>
<gene>
    <name evidence="3" type="ORF">DL764_008359</name>
</gene>
<comment type="caution">
    <text evidence="3">The sequence shown here is derived from an EMBL/GenBank/DDBJ whole genome shotgun (WGS) entry which is preliminary data.</text>
</comment>
<accession>A0A4Q4SZX6</accession>
<dbReference type="EMBL" id="QJNU01000644">
    <property type="protein sequence ID" value="RYO90927.1"/>
    <property type="molecule type" value="Genomic_DNA"/>
</dbReference>
<dbReference type="OrthoDB" id="4773590at2759"/>
<proteinExistence type="predicted"/>
<feature type="region of interest" description="Disordered" evidence="1">
    <location>
        <begin position="1"/>
        <end position="41"/>
    </location>
</feature>
<evidence type="ECO:0000256" key="1">
    <source>
        <dbReference type="SAM" id="MobiDB-lite"/>
    </source>
</evidence>
<evidence type="ECO:0000313" key="4">
    <source>
        <dbReference type="Proteomes" id="UP000293360"/>
    </source>
</evidence>
<protein>
    <submittedName>
        <fullName evidence="3">Uncharacterized protein</fullName>
    </submittedName>
</protein>
<keyword evidence="2" id="KW-1133">Transmembrane helix</keyword>
<feature type="compositionally biased region" description="Polar residues" evidence="1">
    <location>
        <begin position="20"/>
        <end position="40"/>
    </location>
</feature>
<sequence>MPFSPLALREQQEGKGETVAKTTSAVGRAVSGSTDTTPAHTPSAGLIGILLFLALLLLGTAAAFLLIRRQRRRCRTRTPTP</sequence>
<feature type="transmembrane region" description="Helical" evidence="2">
    <location>
        <begin position="44"/>
        <end position="67"/>
    </location>
</feature>
<evidence type="ECO:0000313" key="3">
    <source>
        <dbReference type="EMBL" id="RYO90927.1"/>
    </source>
</evidence>
<name>A0A4Q4SZX6_9PEZI</name>
<dbReference type="AlphaFoldDB" id="A0A4Q4SZX6"/>
<organism evidence="3 4">
    <name type="scientific">Monosporascus ibericus</name>
    <dbReference type="NCBI Taxonomy" id="155417"/>
    <lineage>
        <taxon>Eukaryota</taxon>
        <taxon>Fungi</taxon>
        <taxon>Dikarya</taxon>
        <taxon>Ascomycota</taxon>
        <taxon>Pezizomycotina</taxon>
        <taxon>Sordariomycetes</taxon>
        <taxon>Xylariomycetidae</taxon>
        <taxon>Xylariales</taxon>
        <taxon>Xylariales incertae sedis</taxon>
        <taxon>Monosporascus</taxon>
    </lineage>
</organism>